<sequence length="104" mass="11851">MDVSVCNFHHHHTFVFVHAVKCCSPLTPTSLLYNNCLASVWKEKKNNLFHFGVREQKTYPPTFPSFYLGHIHSSGWLSFLSVKAITQMCVQEFLSVPPPLLTAD</sequence>
<dbReference type="Proteomes" id="UP001345963">
    <property type="component" value="Unassembled WGS sequence"/>
</dbReference>
<accession>A0ABU7BKR9</accession>
<keyword evidence="2" id="KW-1185">Reference proteome</keyword>
<reference evidence="1 2" key="1">
    <citation type="submission" date="2021-07" db="EMBL/GenBank/DDBJ databases">
        <authorList>
            <person name="Palmer J.M."/>
        </authorList>
    </citation>
    <scope>NUCLEOTIDE SEQUENCE [LARGE SCALE GENOMIC DNA]</scope>
    <source>
        <strain evidence="1 2">AT_MEX2019</strain>
        <tissue evidence="1">Muscle</tissue>
    </source>
</reference>
<evidence type="ECO:0000313" key="2">
    <source>
        <dbReference type="Proteomes" id="UP001345963"/>
    </source>
</evidence>
<organism evidence="1 2">
    <name type="scientific">Ataeniobius toweri</name>
    <dbReference type="NCBI Taxonomy" id="208326"/>
    <lineage>
        <taxon>Eukaryota</taxon>
        <taxon>Metazoa</taxon>
        <taxon>Chordata</taxon>
        <taxon>Craniata</taxon>
        <taxon>Vertebrata</taxon>
        <taxon>Euteleostomi</taxon>
        <taxon>Actinopterygii</taxon>
        <taxon>Neopterygii</taxon>
        <taxon>Teleostei</taxon>
        <taxon>Neoteleostei</taxon>
        <taxon>Acanthomorphata</taxon>
        <taxon>Ovalentaria</taxon>
        <taxon>Atherinomorphae</taxon>
        <taxon>Cyprinodontiformes</taxon>
        <taxon>Goodeidae</taxon>
        <taxon>Ataeniobius</taxon>
    </lineage>
</organism>
<dbReference type="EMBL" id="JAHUTI010059313">
    <property type="protein sequence ID" value="MED6250898.1"/>
    <property type="molecule type" value="Genomic_DNA"/>
</dbReference>
<evidence type="ECO:0000313" key="1">
    <source>
        <dbReference type="EMBL" id="MED6250898.1"/>
    </source>
</evidence>
<proteinExistence type="predicted"/>
<gene>
    <name evidence="1" type="ORF">ATANTOWER_014644</name>
</gene>
<comment type="caution">
    <text evidence="1">The sequence shown here is derived from an EMBL/GenBank/DDBJ whole genome shotgun (WGS) entry which is preliminary data.</text>
</comment>
<name>A0ABU7BKR9_9TELE</name>
<protein>
    <submittedName>
        <fullName evidence="1">Uncharacterized protein</fullName>
    </submittedName>
</protein>